<dbReference type="Proteomes" id="UP001629214">
    <property type="component" value="Unassembled WGS sequence"/>
</dbReference>
<name>A0ABW8Z4Y1_9BURK</name>
<protein>
    <submittedName>
        <fullName evidence="1">Uncharacterized protein</fullName>
    </submittedName>
</protein>
<accession>A0ABW8Z4Y1</accession>
<organism evidence="1 2">
    <name type="scientific">Herbaspirillum rhizosphaerae</name>
    <dbReference type="NCBI Taxonomy" id="346179"/>
    <lineage>
        <taxon>Bacteria</taxon>
        <taxon>Pseudomonadati</taxon>
        <taxon>Pseudomonadota</taxon>
        <taxon>Betaproteobacteria</taxon>
        <taxon>Burkholderiales</taxon>
        <taxon>Oxalobacteraceae</taxon>
        <taxon>Herbaspirillum</taxon>
    </lineage>
</organism>
<evidence type="ECO:0000313" key="2">
    <source>
        <dbReference type="Proteomes" id="UP001629214"/>
    </source>
</evidence>
<keyword evidence="2" id="KW-1185">Reference proteome</keyword>
<sequence length="68" mass="8095">MQPNASCRLVVLYILAQPIVADLDELHCGKYCVAWITQFFQNEKMPFVIARNDKRHFTYLFDDRLTMR</sequence>
<evidence type="ECO:0000313" key="1">
    <source>
        <dbReference type="EMBL" id="MFL9877303.1"/>
    </source>
</evidence>
<comment type="caution">
    <text evidence="1">The sequence shown here is derived from an EMBL/GenBank/DDBJ whole genome shotgun (WGS) entry which is preliminary data.</text>
</comment>
<gene>
    <name evidence="1" type="ORF">PQR63_02840</name>
</gene>
<reference evidence="1 2" key="1">
    <citation type="journal article" date="2024" name="Chem. Sci.">
        <title>Discovery of megapolipeptins by genome mining of a Burkholderiales bacteria collection.</title>
        <authorList>
            <person name="Paulo B.S."/>
            <person name="Recchia M.J.J."/>
            <person name="Lee S."/>
            <person name="Fergusson C.H."/>
            <person name="Romanowski S.B."/>
            <person name="Hernandez A."/>
            <person name="Krull N."/>
            <person name="Liu D.Y."/>
            <person name="Cavanagh H."/>
            <person name="Bos A."/>
            <person name="Gray C.A."/>
            <person name="Murphy B.T."/>
            <person name="Linington R.G."/>
            <person name="Eustaquio A.S."/>
        </authorList>
    </citation>
    <scope>NUCLEOTIDE SEQUENCE [LARGE SCALE GENOMIC DNA]</scope>
    <source>
        <strain evidence="1 2">RL21-008-BIB-B</strain>
    </source>
</reference>
<proteinExistence type="predicted"/>
<dbReference type="RefSeq" id="WP_408165486.1">
    <property type="nucleotide sequence ID" value="NZ_JAQQFR010000002.1"/>
</dbReference>
<dbReference type="EMBL" id="JAQQFR010000002">
    <property type="protein sequence ID" value="MFL9877303.1"/>
    <property type="molecule type" value="Genomic_DNA"/>
</dbReference>